<dbReference type="InterPro" id="IPR045249">
    <property type="entry name" value="HARBI1-like"/>
</dbReference>
<protein>
    <recommendedName>
        <fullName evidence="12">DDE Tnp4 domain-containing protein</fullName>
    </recommendedName>
</protein>
<dbReference type="Proteomes" id="UP001652660">
    <property type="component" value="Chromosome 4c"/>
</dbReference>
<keyword evidence="10" id="KW-1185">Reference proteome</keyword>
<keyword evidence="4" id="KW-0540">Nuclease</keyword>
<keyword evidence="6" id="KW-0378">Hydrolase</keyword>
<evidence type="ECO:0000313" key="10">
    <source>
        <dbReference type="Proteomes" id="UP001652660"/>
    </source>
</evidence>
<dbReference type="PANTHER" id="PTHR22930:SF251">
    <property type="entry name" value="DDE TNP4 DOMAIN-CONTAINING PROTEIN"/>
    <property type="match status" value="1"/>
</dbReference>
<comment type="cofactor">
    <cofactor evidence="1">
        <name>a divalent metal cation</name>
        <dbReference type="ChEBI" id="CHEBI:60240"/>
    </cofactor>
</comment>
<dbReference type="RefSeq" id="XP_071900931.1">
    <property type="nucleotide sequence ID" value="XM_072044830.1"/>
</dbReference>
<evidence type="ECO:0000256" key="6">
    <source>
        <dbReference type="ARBA" id="ARBA00022801"/>
    </source>
</evidence>
<dbReference type="Pfam" id="PF26138">
    <property type="entry name" value="DUF8040"/>
    <property type="match status" value="1"/>
</dbReference>
<gene>
    <name evidence="11" type="primary">LOC140004688</name>
</gene>
<dbReference type="InterPro" id="IPR058353">
    <property type="entry name" value="DUF8040"/>
</dbReference>
<name>A0ABM4U0W4_COFAR</name>
<sequence>MKLSKNSITKAEADSLNECFDGSATNRRVDHGHCTRMLENMRMNVPTFVQLCQLLRDNSYITKGPYDKVSSEKRVAIGLYGMTHNVTQRVPSERFQHSTLRPFTDTCTKCDCIGAIDGTHVSTSVARKKYNAFRNRKDTFSQNVLVACDHDMRFVYVKVGWKRSAHDRHMLMDAISNPSAVFSVPPIGKYYTVDAAYRYMPCFMAPFKSGPGGRSQTA</sequence>
<dbReference type="PANTHER" id="PTHR22930">
    <property type="match status" value="1"/>
</dbReference>
<evidence type="ECO:0000256" key="3">
    <source>
        <dbReference type="ARBA" id="ARBA00006958"/>
    </source>
</evidence>
<evidence type="ECO:0000256" key="2">
    <source>
        <dbReference type="ARBA" id="ARBA00004123"/>
    </source>
</evidence>
<dbReference type="InterPro" id="IPR027806">
    <property type="entry name" value="HARBI1_dom"/>
</dbReference>
<comment type="subcellular location">
    <subcellularLocation>
        <location evidence="2">Nucleus</location>
    </subcellularLocation>
</comment>
<evidence type="ECO:0000259" key="9">
    <source>
        <dbReference type="Pfam" id="PF26138"/>
    </source>
</evidence>
<feature type="domain" description="DDE Tnp4" evidence="8">
    <location>
        <begin position="116"/>
        <end position="209"/>
    </location>
</feature>
<proteinExistence type="inferred from homology"/>
<evidence type="ECO:0008006" key="12">
    <source>
        <dbReference type="Google" id="ProtNLM"/>
    </source>
</evidence>
<keyword evidence="5" id="KW-0479">Metal-binding</keyword>
<evidence type="ECO:0000256" key="1">
    <source>
        <dbReference type="ARBA" id="ARBA00001968"/>
    </source>
</evidence>
<reference evidence="11" key="1">
    <citation type="submission" date="2025-08" db="UniProtKB">
        <authorList>
            <consortium name="RefSeq"/>
        </authorList>
    </citation>
    <scope>IDENTIFICATION</scope>
    <source>
        <tissue evidence="11">Leaves</tissue>
    </source>
</reference>
<accession>A0ABM4U0W4</accession>
<evidence type="ECO:0000313" key="11">
    <source>
        <dbReference type="RefSeq" id="XP_071900931.1"/>
    </source>
</evidence>
<comment type="similarity">
    <text evidence="3">Belongs to the HARBI1 family.</text>
</comment>
<keyword evidence="7" id="KW-0539">Nucleus</keyword>
<organism evidence="10 11">
    <name type="scientific">Coffea arabica</name>
    <name type="common">Arabian coffee</name>
    <dbReference type="NCBI Taxonomy" id="13443"/>
    <lineage>
        <taxon>Eukaryota</taxon>
        <taxon>Viridiplantae</taxon>
        <taxon>Streptophyta</taxon>
        <taxon>Embryophyta</taxon>
        <taxon>Tracheophyta</taxon>
        <taxon>Spermatophyta</taxon>
        <taxon>Magnoliopsida</taxon>
        <taxon>eudicotyledons</taxon>
        <taxon>Gunneridae</taxon>
        <taxon>Pentapetalae</taxon>
        <taxon>asterids</taxon>
        <taxon>lamiids</taxon>
        <taxon>Gentianales</taxon>
        <taxon>Rubiaceae</taxon>
        <taxon>Ixoroideae</taxon>
        <taxon>Gardenieae complex</taxon>
        <taxon>Bertiereae - Coffeeae clade</taxon>
        <taxon>Coffeeae</taxon>
        <taxon>Coffea</taxon>
    </lineage>
</organism>
<feature type="domain" description="DUF8040" evidence="9">
    <location>
        <begin position="27"/>
        <end position="99"/>
    </location>
</feature>
<dbReference type="Pfam" id="PF13359">
    <property type="entry name" value="DDE_Tnp_4"/>
    <property type="match status" value="1"/>
</dbReference>
<evidence type="ECO:0000256" key="5">
    <source>
        <dbReference type="ARBA" id="ARBA00022723"/>
    </source>
</evidence>
<evidence type="ECO:0000256" key="4">
    <source>
        <dbReference type="ARBA" id="ARBA00022722"/>
    </source>
</evidence>
<dbReference type="GeneID" id="140004688"/>
<evidence type="ECO:0000259" key="8">
    <source>
        <dbReference type="Pfam" id="PF13359"/>
    </source>
</evidence>
<evidence type="ECO:0000256" key="7">
    <source>
        <dbReference type="ARBA" id="ARBA00023242"/>
    </source>
</evidence>